<gene>
    <name evidence="1" type="ORF">LCGC14_3079140</name>
</gene>
<organism evidence="1">
    <name type="scientific">marine sediment metagenome</name>
    <dbReference type="NCBI Taxonomy" id="412755"/>
    <lineage>
        <taxon>unclassified sequences</taxon>
        <taxon>metagenomes</taxon>
        <taxon>ecological metagenomes</taxon>
    </lineage>
</organism>
<evidence type="ECO:0000313" key="1">
    <source>
        <dbReference type="EMBL" id="KKK54987.1"/>
    </source>
</evidence>
<name>A0A0F8WDT2_9ZZZZ</name>
<reference evidence="1" key="1">
    <citation type="journal article" date="2015" name="Nature">
        <title>Complex archaea that bridge the gap between prokaryotes and eukaryotes.</title>
        <authorList>
            <person name="Spang A."/>
            <person name="Saw J.H."/>
            <person name="Jorgensen S.L."/>
            <person name="Zaremba-Niedzwiedzka K."/>
            <person name="Martijn J."/>
            <person name="Lind A.E."/>
            <person name="van Eijk R."/>
            <person name="Schleper C."/>
            <person name="Guy L."/>
            <person name="Ettema T.J."/>
        </authorList>
    </citation>
    <scope>NUCLEOTIDE SEQUENCE</scope>
</reference>
<sequence>MEVDMNRIDQLDMTVTRVAVGKGMELALGYTSDGKWLIAAKTDEGAGHTPFATSLEAQDLFNAIIRDGCLKEVPQQ</sequence>
<protein>
    <submittedName>
        <fullName evidence="1">Uncharacterized protein</fullName>
    </submittedName>
</protein>
<comment type="caution">
    <text evidence="1">The sequence shown here is derived from an EMBL/GenBank/DDBJ whole genome shotgun (WGS) entry which is preliminary data.</text>
</comment>
<dbReference type="AlphaFoldDB" id="A0A0F8WDT2"/>
<proteinExistence type="predicted"/>
<accession>A0A0F8WDT2</accession>
<dbReference type="EMBL" id="LAZR01065712">
    <property type="protein sequence ID" value="KKK54987.1"/>
    <property type="molecule type" value="Genomic_DNA"/>
</dbReference>